<dbReference type="Gene3D" id="1.20.1260.10">
    <property type="match status" value="1"/>
</dbReference>
<dbReference type="InterPro" id="IPR009078">
    <property type="entry name" value="Ferritin-like_SF"/>
</dbReference>
<organism evidence="1">
    <name type="scientific">marine metagenome</name>
    <dbReference type="NCBI Taxonomy" id="408172"/>
    <lineage>
        <taxon>unclassified sequences</taxon>
        <taxon>metagenomes</taxon>
        <taxon>ecological metagenomes</taxon>
    </lineage>
</organism>
<dbReference type="InterPro" id="IPR012347">
    <property type="entry name" value="Ferritin-like"/>
</dbReference>
<feature type="non-terminal residue" evidence="1">
    <location>
        <position position="1"/>
    </location>
</feature>
<gene>
    <name evidence="1" type="ORF">METZ01_LOCUS90280</name>
</gene>
<reference evidence="1" key="1">
    <citation type="submission" date="2018-05" db="EMBL/GenBank/DDBJ databases">
        <authorList>
            <person name="Lanie J.A."/>
            <person name="Ng W.-L."/>
            <person name="Kazmierczak K.M."/>
            <person name="Andrzejewski T.M."/>
            <person name="Davidsen T.M."/>
            <person name="Wayne K.J."/>
            <person name="Tettelin H."/>
            <person name="Glass J.I."/>
            <person name="Rusch D."/>
            <person name="Podicherti R."/>
            <person name="Tsui H.-C.T."/>
            <person name="Winkler M.E."/>
        </authorList>
    </citation>
    <scope>NUCLEOTIDE SEQUENCE</scope>
</reference>
<dbReference type="InterPro" id="IPR007814">
    <property type="entry name" value="PaaA_PaaC"/>
</dbReference>
<proteinExistence type="predicted"/>
<dbReference type="GO" id="GO:0010124">
    <property type="term" value="P:phenylacetate catabolic process"/>
    <property type="evidence" value="ECO:0007669"/>
    <property type="project" value="InterPro"/>
</dbReference>
<dbReference type="InterPro" id="IPR011882">
    <property type="entry name" value="PaaC"/>
</dbReference>
<evidence type="ECO:0000313" key="1">
    <source>
        <dbReference type="EMBL" id="SVA37426.1"/>
    </source>
</evidence>
<dbReference type="NCBIfam" id="TIGR02158">
    <property type="entry name" value="PA_CoA_Oxy3"/>
    <property type="match status" value="1"/>
</dbReference>
<dbReference type="AlphaFoldDB" id="A0A381VAL5"/>
<dbReference type="GO" id="GO:0005829">
    <property type="term" value="C:cytosol"/>
    <property type="evidence" value="ECO:0007669"/>
    <property type="project" value="TreeGrafter"/>
</dbReference>
<dbReference type="PANTHER" id="PTHR30458">
    <property type="entry name" value="PHENYLACETIC ACID DEGRADATION PROTEIN PAA"/>
    <property type="match status" value="1"/>
</dbReference>
<name>A0A381VAL5_9ZZZZ</name>
<dbReference type="Pfam" id="PF05138">
    <property type="entry name" value="PaaA_PaaC"/>
    <property type="match status" value="1"/>
</dbReference>
<dbReference type="InterPro" id="IPR052703">
    <property type="entry name" value="Aromatic_CoA_ox/epox"/>
</dbReference>
<protein>
    <recommendedName>
        <fullName evidence="2">Phenylacetate-CoA oxygenase subunit PaaI</fullName>
    </recommendedName>
</protein>
<dbReference type="EMBL" id="UINC01008308">
    <property type="protein sequence ID" value="SVA37426.1"/>
    <property type="molecule type" value="Genomic_DNA"/>
</dbReference>
<evidence type="ECO:0008006" key="2">
    <source>
        <dbReference type="Google" id="ProtNLM"/>
    </source>
</evidence>
<accession>A0A381VAL5</accession>
<sequence length="242" mass="27753">VLALGDDALILGQRLSEWAYKAPFLEEDIALSNISLDMFGRANLYLEYATSLNGCDTTADDLAFKRNEREFTNHLLCEQPNGNFADTMVRQFFLDVFNKLFLEKLIESNNSQLSAIAQKSIKETTYHFRHSSKWIIRLGFGTPESHTKVQSAINNLWLFTEELFEMNKNDIQIADQNIGVDCRELKPAWNKTVNNIFSEATLNRPEDGHMTTGGRQGIHTEHLGHMLSDMQYLQRAYPDAKW</sequence>
<dbReference type="PIRSF" id="PIRSF037834">
    <property type="entry name" value="PA_CoA_Oase3"/>
    <property type="match status" value="1"/>
</dbReference>
<dbReference type="SUPFAM" id="SSF47240">
    <property type="entry name" value="Ferritin-like"/>
    <property type="match status" value="1"/>
</dbReference>
<dbReference type="PANTHER" id="PTHR30458:SF0">
    <property type="entry name" value="1,2-PHENYLACETYL-COA EPOXIDASE, SUBUNIT C"/>
    <property type="match status" value="1"/>
</dbReference>